<accession>A0A6J7ABN3</accession>
<protein>
    <submittedName>
        <fullName evidence="2">Unannotated protein</fullName>
    </submittedName>
</protein>
<dbReference type="AlphaFoldDB" id="A0A6J7ABN3"/>
<name>A0A6J7ABN3_9ZZZZ</name>
<dbReference type="Gene3D" id="3.30.1050.40">
    <property type="match status" value="1"/>
</dbReference>
<reference evidence="2" key="1">
    <citation type="submission" date="2020-05" db="EMBL/GenBank/DDBJ databases">
        <authorList>
            <person name="Chiriac C."/>
            <person name="Salcher M."/>
            <person name="Ghai R."/>
            <person name="Kavagutti S V."/>
        </authorList>
    </citation>
    <scope>NUCLEOTIDE SEQUENCE</scope>
</reference>
<sequence length="44" mass="4702">MNAQTWLALAAGEILWSEALNNGAITASGVRADLTQYLPLRITS</sequence>
<dbReference type="EMBL" id="CAFABF010000050">
    <property type="protein sequence ID" value="CAB4830356.1"/>
    <property type="molecule type" value="Genomic_DNA"/>
</dbReference>
<evidence type="ECO:0000259" key="1">
    <source>
        <dbReference type="Pfam" id="PF17844"/>
    </source>
</evidence>
<dbReference type="InterPro" id="IPR041629">
    <property type="entry name" value="SCP_3"/>
</dbReference>
<organism evidence="2">
    <name type="scientific">freshwater metagenome</name>
    <dbReference type="NCBI Taxonomy" id="449393"/>
    <lineage>
        <taxon>unclassified sequences</taxon>
        <taxon>metagenomes</taxon>
        <taxon>ecological metagenomes</taxon>
    </lineage>
</organism>
<evidence type="ECO:0000313" key="2">
    <source>
        <dbReference type="EMBL" id="CAB4830356.1"/>
    </source>
</evidence>
<gene>
    <name evidence="2" type="ORF">UFOPK3167_00947</name>
</gene>
<feature type="domain" description="Bacterial SCP orthologue" evidence="1">
    <location>
        <begin position="1"/>
        <end position="40"/>
    </location>
</feature>
<proteinExistence type="predicted"/>
<dbReference type="Pfam" id="PF17844">
    <property type="entry name" value="SCP_3"/>
    <property type="match status" value="1"/>
</dbReference>